<protein>
    <submittedName>
        <fullName evidence="1">Uncharacterized protein</fullName>
    </submittedName>
</protein>
<organism evidence="1 2">
    <name type="scientific">Suillus subaureus</name>
    <dbReference type="NCBI Taxonomy" id="48587"/>
    <lineage>
        <taxon>Eukaryota</taxon>
        <taxon>Fungi</taxon>
        <taxon>Dikarya</taxon>
        <taxon>Basidiomycota</taxon>
        <taxon>Agaricomycotina</taxon>
        <taxon>Agaricomycetes</taxon>
        <taxon>Agaricomycetidae</taxon>
        <taxon>Boletales</taxon>
        <taxon>Suillineae</taxon>
        <taxon>Suillaceae</taxon>
        <taxon>Suillus</taxon>
    </lineage>
</organism>
<accession>A0A9P7DZH5</accession>
<dbReference type="RefSeq" id="XP_041187803.1">
    <property type="nucleotide sequence ID" value="XM_041333453.1"/>
</dbReference>
<dbReference type="AlphaFoldDB" id="A0A9P7DZH5"/>
<keyword evidence="2" id="KW-1185">Reference proteome</keyword>
<sequence>MPHKSKNTADGGRNTFKLDTHPVQAASLNNDLTCKNQELDITVAKVNIGIGKINILEIMNKLQFGTYNNRAQNLSEESNALMIVIAPSHLHAGQELSENWNDWESLNEVKFVDRKLLILALGQHWVAMLKKMVQAFINEEAMLKKRITCIEGVKEPSDDSVTKQLSYGIILL</sequence>
<name>A0A9P7DZH5_9AGAM</name>
<comment type="caution">
    <text evidence="1">The sequence shown here is derived from an EMBL/GenBank/DDBJ whole genome shotgun (WGS) entry which is preliminary data.</text>
</comment>
<gene>
    <name evidence="1" type="ORF">BJ212DRAFT_1303679</name>
</gene>
<reference evidence="1" key="1">
    <citation type="journal article" date="2020" name="New Phytol.">
        <title>Comparative genomics reveals dynamic genome evolution in host specialist ectomycorrhizal fungi.</title>
        <authorList>
            <person name="Lofgren L.A."/>
            <person name="Nguyen N.H."/>
            <person name="Vilgalys R."/>
            <person name="Ruytinx J."/>
            <person name="Liao H.L."/>
            <person name="Branco S."/>
            <person name="Kuo A."/>
            <person name="LaButti K."/>
            <person name="Lipzen A."/>
            <person name="Andreopoulos W."/>
            <person name="Pangilinan J."/>
            <person name="Riley R."/>
            <person name="Hundley H."/>
            <person name="Na H."/>
            <person name="Barry K."/>
            <person name="Grigoriev I.V."/>
            <person name="Stajich J.E."/>
            <person name="Kennedy P.G."/>
        </authorList>
    </citation>
    <scope>NUCLEOTIDE SEQUENCE</scope>
    <source>
        <strain evidence="1">MN1</strain>
    </source>
</reference>
<evidence type="ECO:0000313" key="1">
    <source>
        <dbReference type="EMBL" id="KAG1807037.1"/>
    </source>
</evidence>
<dbReference type="Proteomes" id="UP000807769">
    <property type="component" value="Unassembled WGS sequence"/>
</dbReference>
<proteinExistence type="predicted"/>
<dbReference type="OrthoDB" id="2691973at2759"/>
<evidence type="ECO:0000313" key="2">
    <source>
        <dbReference type="Proteomes" id="UP000807769"/>
    </source>
</evidence>
<dbReference type="EMBL" id="JABBWG010000046">
    <property type="protein sequence ID" value="KAG1807037.1"/>
    <property type="molecule type" value="Genomic_DNA"/>
</dbReference>
<dbReference type="GeneID" id="64627470"/>